<dbReference type="EMBL" id="JANX01000336">
    <property type="protein sequence ID" value="KGM32321.1"/>
    <property type="molecule type" value="Genomic_DNA"/>
</dbReference>
<keyword evidence="1" id="KW-0812">Transmembrane</keyword>
<dbReference type="Pfam" id="PF14110">
    <property type="entry name" value="DUF4282"/>
    <property type="match status" value="1"/>
</dbReference>
<protein>
    <recommendedName>
        <fullName evidence="4">DUF4282 domain-containing protein</fullName>
    </recommendedName>
</protein>
<evidence type="ECO:0000313" key="3">
    <source>
        <dbReference type="Proteomes" id="UP000029995"/>
    </source>
</evidence>
<feature type="transmembrane region" description="Helical" evidence="1">
    <location>
        <begin position="20"/>
        <end position="41"/>
    </location>
</feature>
<dbReference type="InterPro" id="IPR025557">
    <property type="entry name" value="DUF4282"/>
</dbReference>
<dbReference type="OrthoDB" id="8127006at2"/>
<sequence length="94" mass="10205">MQLSDFTSFEKLISPTLIKILYWVGIVVIVLGGLRALFTAFSAGGGLLGALLAIVGTIAFLIGWRVACEIYIVVFGIYDRLGEIRDRGAMRPEA</sequence>
<keyword evidence="1" id="KW-0472">Membrane</keyword>
<evidence type="ECO:0008006" key="4">
    <source>
        <dbReference type="Google" id="ProtNLM"/>
    </source>
</evidence>
<feature type="transmembrane region" description="Helical" evidence="1">
    <location>
        <begin position="47"/>
        <end position="78"/>
    </location>
</feature>
<dbReference type="Proteomes" id="UP000029995">
    <property type="component" value="Unassembled WGS sequence"/>
</dbReference>
<evidence type="ECO:0000256" key="1">
    <source>
        <dbReference type="SAM" id="Phobius"/>
    </source>
</evidence>
<gene>
    <name evidence="2" type="ORF">P409_22090</name>
</gene>
<organism evidence="2 3">
    <name type="scientific">Inquilinus limosus MP06</name>
    <dbReference type="NCBI Taxonomy" id="1398085"/>
    <lineage>
        <taxon>Bacteria</taxon>
        <taxon>Pseudomonadati</taxon>
        <taxon>Pseudomonadota</taxon>
        <taxon>Alphaproteobacteria</taxon>
        <taxon>Rhodospirillales</taxon>
        <taxon>Rhodospirillaceae</taxon>
        <taxon>Inquilinus</taxon>
    </lineage>
</organism>
<proteinExistence type="predicted"/>
<dbReference type="AlphaFoldDB" id="A0A0A0D0V8"/>
<comment type="caution">
    <text evidence="2">The sequence shown here is derived from an EMBL/GenBank/DDBJ whole genome shotgun (WGS) entry which is preliminary data.</text>
</comment>
<evidence type="ECO:0000313" key="2">
    <source>
        <dbReference type="EMBL" id="KGM32321.1"/>
    </source>
</evidence>
<name>A0A0A0D0V8_9PROT</name>
<accession>A0A0A0D0V8</accession>
<dbReference type="RefSeq" id="WP_034843750.1">
    <property type="nucleotide sequence ID" value="NZ_JANX01000336.1"/>
</dbReference>
<reference evidence="2 3" key="1">
    <citation type="submission" date="2014-01" db="EMBL/GenBank/DDBJ databases">
        <title>Genome sequence determination for a cystic fibrosis isolate, Inquilinus limosus.</title>
        <authorList>
            <person name="Pino M."/>
            <person name="Di Conza J."/>
            <person name="Gutkind G."/>
        </authorList>
    </citation>
    <scope>NUCLEOTIDE SEQUENCE [LARGE SCALE GENOMIC DNA]</scope>
    <source>
        <strain evidence="2 3">MP06</strain>
    </source>
</reference>
<keyword evidence="1" id="KW-1133">Transmembrane helix</keyword>